<accession>A0AB39UQ66</accession>
<dbReference type="InterPro" id="IPR029039">
    <property type="entry name" value="Flavoprotein-like_sf"/>
</dbReference>
<dbReference type="AlphaFoldDB" id="A0AB39UQ66"/>
<feature type="compositionally biased region" description="Low complexity" evidence="5">
    <location>
        <begin position="202"/>
        <end position="229"/>
    </location>
</feature>
<evidence type="ECO:0000256" key="5">
    <source>
        <dbReference type="SAM" id="MobiDB-lite"/>
    </source>
</evidence>
<evidence type="ECO:0000256" key="1">
    <source>
        <dbReference type="ARBA" id="ARBA00001917"/>
    </source>
</evidence>
<dbReference type="InterPro" id="IPR001433">
    <property type="entry name" value="OxRdtase_FAD/NAD-bd"/>
</dbReference>
<dbReference type="Gene3D" id="3.40.50.360">
    <property type="match status" value="1"/>
</dbReference>
<comment type="cofactor">
    <cofactor evidence="1">
        <name>FMN</name>
        <dbReference type="ChEBI" id="CHEBI:58210"/>
    </cofactor>
</comment>
<dbReference type="Gene3D" id="2.40.30.10">
    <property type="entry name" value="Translation factors"/>
    <property type="match status" value="1"/>
</dbReference>
<dbReference type="PANTHER" id="PTHR19384">
    <property type="entry name" value="NITRIC OXIDE SYNTHASE-RELATED"/>
    <property type="match status" value="1"/>
</dbReference>
<feature type="compositionally biased region" description="Low complexity" evidence="5">
    <location>
        <begin position="160"/>
        <end position="175"/>
    </location>
</feature>
<dbReference type="Pfam" id="PF00175">
    <property type="entry name" value="NAD_binding_1"/>
    <property type="match status" value="1"/>
</dbReference>
<dbReference type="Pfam" id="PF00258">
    <property type="entry name" value="Flavodoxin_1"/>
    <property type="match status" value="1"/>
</dbReference>
<gene>
    <name evidence="10" type="ORF">QN062_01815</name>
    <name evidence="9" type="ORF">QN216_05820</name>
    <name evidence="8" type="ORF">QN217_04625</name>
</gene>
<dbReference type="InterPro" id="IPR008254">
    <property type="entry name" value="Flavodoxin/NO_synth"/>
</dbReference>
<dbReference type="PROSITE" id="PS51384">
    <property type="entry name" value="FAD_FR"/>
    <property type="match status" value="1"/>
</dbReference>
<evidence type="ECO:0000256" key="3">
    <source>
        <dbReference type="ARBA" id="ARBA00022643"/>
    </source>
</evidence>
<dbReference type="EMBL" id="CP129683">
    <property type="protein sequence ID" value="XDS50956.1"/>
    <property type="molecule type" value="Genomic_DNA"/>
</dbReference>
<dbReference type="InterPro" id="IPR001709">
    <property type="entry name" value="Flavoprot_Pyr_Nucl_cyt_Rdtase"/>
</dbReference>
<organism evidence="10">
    <name type="scientific">Bifidobacterium fermentum</name>
    <dbReference type="NCBI Taxonomy" id="3059035"/>
    <lineage>
        <taxon>Bacteria</taxon>
        <taxon>Bacillati</taxon>
        <taxon>Actinomycetota</taxon>
        <taxon>Actinomycetes</taxon>
        <taxon>Bifidobacteriales</taxon>
        <taxon>Bifidobacteriaceae</taxon>
        <taxon>Bifidobacterium</taxon>
    </lineage>
</organism>
<dbReference type="GO" id="GO:0050660">
    <property type="term" value="F:flavin adenine dinucleotide binding"/>
    <property type="evidence" value="ECO:0007669"/>
    <property type="project" value="TreeGrafter"/>
</dbReference>
<dbReference type="InterPro" id="IPR001094">
    <property type="entry name" value="Flavdoxin-like"/>
</dbReference>
<dbReference type="Gene3D" id="1.20.990.10">
    <property type="entry name" value="NADPH-cytochrome p450 Reductase, Chain A, domain 3"/>
    <property type="match status" value="1"/>
</dbReference>
<keyword evidence="4" id="KW-0198">Cysteine biosynthesis</keyword>
<dbReference type="GO" id="GO:0019344">
    <property type="term" value="P:cysteine biosynthetic process"/>
    <property type="evidence" value="ECO:0007669"/>
    <property type="project" value="UniProtKB-KW"/>
</dbReference>
<dbReference type="PRINTS" id="PR00371">
    <property type="entry name" value="FPNCR"/>
</dbReference>
<dbReference type="SUPFAM" id="SSF52343">
    <property type="entry name" value="Ferredoxin reductase-like, C-terminal NADP-linked domain"/>
    <property type="match status" value="1"/>
</dbReference>
<evidence type="ECO:0000259" key="7">
    <source>
        <dbReference type="PROSITE" id="PS51384"/>
    </source>
</evidence>
<evidence type="ECO:0000256" key="4">
    <source>
        <dbReference type="ARBA" id="ARBA00023192"/>
    </source>
</evidence>
<evidence type="ECO:0000313" key="9">
    <source>
        <dbReference type="EMBL" id="XDS47880.1"/>
    </source>
</evidence>
<evidence type="ECO:0000313" key="8">
    <source>
        <dbReference type="EMBL" id="XDS47409.1"/>
    </source>
</evidence>
<dbReference type="SUPFAM" id="SSF63380">
    <property type="entry name" value="Riboflavin synthase domain-like"/>
    <property type="match status" value="1"/>
</dbReference>
<dbReference type="PANTHER" id="PTHR19384:SF128">
    <property type="entry name" value="NADPH OXIDOREDUCTASE A"/>
    <property type="match status" value="1"/>
</dbReference>
<evidence type="ECO:0000256" key="2">
    <source>
        <dbReference type="ARBA" id="ARBA00022630"/>
    </source>
</evidence>
<dbReference type="SUPFAM" id="SSF52218">
    <property type="entry name" value="Flavoproteins"/>
    <property type="match status" value="1"/>
</dbReference>
<dbReference type="EMBL" id="CP129675">
    <property type="protein sequence ID" value="XDS47409.1"/>
    <property type="molecule type" value="Genomic_DNA"/>
</dbReference>
<dbReference type="KEGG" id="bfk:QN062_01815"/>
<keyword evidence="3" id="KW-0288">FMN</keyword>
<protein>
    <submittedName>
        <fullName evidence="10">Flavodoxin domain-containing protein</fullName>
    </submittedName>
</protein>
<feature type="region of interest" description="Disordered" evidence="5">
    <location>
        <begin position="160"/>
        <end position="251"/>
    </location>
</feature>
<dbReference type="InterPro" id="IPR039261">
    <property type="entry name" value="FNR_nucleotide-bd"/>
</dbReference>
<feature type="domain" description="Flavodoxin-like" evidence="6">
    <location>
        <begin position="7"/>
        <end position="146"/>
    </location>
</feature>
<dbReference type="PRINTS" id="PR00369">
    <property type="entry name" value="FLAVODOXIN"/>
</dbReference>
<feature type="domain" description="FAD-binding FR-type" evidence="7">
    <location>
        <begin position="251"/>
        <end position="459"/>
    </location>
</feature>
<keyword evidence="4" id="KW-0028">Amino-acid biosynthesis</keyword>
<dbReference type="GO" id="GO:0005829">
    <property type="term" value="C:cytosol"/>
    <property type="evidence" value="ECO:0007669"/>
    <property type="project" value="TreeGrafter"/>
</dbReference>
<dbReference type="InterPro" id="IPR017938">
    <property type="entry name" value="Riboflavin_synthase-like_b-brl"/>
</dbReference>
<keyword evidence="2" id="KW-0285">Flavoprotein</keyword>
<evidence type="ECO:0000313" key="10">
    <source>
        <dbReference type="EMBL" id="XDS50956.1"/>
    </source>
</evidence>
<proteinExistence type="predicted"/>
<dbReference type="RefSeq" id="WP_369341918.1">
    <property type="nucleotide sequence ID" value="NZ_CP129675.1"/>
</dbReference>
<dbReference type="InterPro" id="IPR023173">
    <property type="entry name" value="NADPH_Cyt_P450_Rdtase_alpha"/>
</dbReference>
<dbReference type="GO" id="GO:0010181">
    <property type="term" value="F:FMN binding"/>
    <property type="evidence" value="ECO:0007669"/>
    <property type="project" value="InterPro"/>
</dbReference>
<dbReference type="PROSITE" id="PS50902">
    <property type="entry name" value="FLAVODOXIN_LIKE"/>
    <property type="match status" value="1"/>
</dbReference>
<dbReference type="Gene3D" id="3.40.50.80">
    <property type="entry name" value="Nucleotide-binding domain of ferredoxin-NADP reductase (FNR) module"/>
    <property type="match status" value="1"/>
</dbReference>
<dbReference type="EMBL" id="CP129682">
    <property type="protein sequence ID" value="XDS47880.1"/>
    <property type="molecule type" value="Genomic_DNA"/>
</dbReference>
<dbReference type="InterPro" id="IPR017927">
    <property type="entry name" value="FAD-bd_FR_type"/>
</dbReference>
<name>A0AB39UQ66_9BIFI</name>
<sequence>MHETRHITILSASETGNSRGVAEDLLATVQPIFSNVRLVDSIDYEFEDFAREDILIMVTSTQGEGEPPFEAEDLYDFIMGKDAPKLSDMSYAVLGLGDSAYGESYNLMARQFDARYEQLGARRMMKHGECDFDYELAAAQWIQELMPVLQKELALTQGAPQSSVQSSAQSSAQSPSHEHSQDAATEVGTPDGCSVIGSALPDSNSSVSSVSSVSSDSSGAQESQGSEGSKASGQDSDASAKHHKGSRSGGFQEFQAILEDRRLLTSSSSEKQVYGIRLRLPSADMQFMPGDMLTVQYPNSDRTVARLLKNAFGDKASQIDARIVDILQSSKDITRNTPALIERYTHYAPDSPFAGLQTDNQVLKDYAQTHPPYALFQDFPARIAPDELPALFSSSNRRLYSISNAASVSSGYVDLTVTKVQFGFRDEQLAGECTDYLTSAPIGTPITASILANTRFRLPEDDSSDIIMVGLGSAIAPYRAFLQERALRSDAVGRNWLIVGNRNPEQDYLYQDELERYLEQGILDSLDVAWSRFGDVREHVQNVVLHQAGKIFEWLDSGAYLYICGHDHAAIESIEQSLKRAVMLSGRMSSEEAESYIADLQRSSHIRQ</sequence>
<evidence type="ECO:0000259" key="6">
    <source>
        <dbReference type="PROSITE" id="PS50902"/>
    </source>
</evidence>
<reference evidence="10" key="1">
    <citation type="submission" date="2023-07" db="EMBL/GenBank/DDBJ databases">
        <title>Bifidobacterium aquikefiriaerophilum sp. nov. and Bifidobacterium eccum sp. nov., isolated from water kefir.</title>
        <authorList>
            <person name="Breselge S."/>
            <person name="Bellassi P."/>
            <person name="Barcenilla C."/>
            <person name="Alvarez-Ordonez A."/>
            <person name="Morelli L."/>
            <person name="Cotter P.D."/>
        </authorList>
    </citation>
    <scope>NUCLEOTIDE SEQUENCE</scope>
    <source>
        <strain evidence="10">WK012_4_13</strain>
        <strain evidence="9">WK013_4_14</strain>
        <strain evidence="8">WK048_4_13</strain>
    </source>
</reference>
<dbReference type="GO" id="GO:0016491">
    <property type="term" value="F:oxidoreductase activity"/>
    <property type="evidence" value="ECO:0007669"/>
    <property type="project" value="InterPro"/>
</dbReference>